<dbReference type="PROSITE" id="PS51450">
    <property type="entry name" value="LRR"/>
    <property type="match status" value="8"/>
</dbReference>
<dbReference type="SUPFAM" id="SSF52058">
    <property type="entry name" value="L domain-like"/>
    <property type="match status" value="1"/>
</dbReference>
<name>A0A068WGX8_ECHGR</name>
<sequence>MTFLQNATCLKTRCKNKPLPSSYIYTQKIVSKGEFYLTAYFDTYHQSLDYLNLILQITNEYPCAHSKRSPLHRAGTMSDVGDLPKATDESGKSAQASAEEDNEKQEQDSFEIDEIEISDRESEDIDINHRRIKRISKLETLPNARKLCLRNNLIKVIENLGPLADILIDLDLYDNQITKASCSPPIENLEVLRVLEVLDLSYNRIRVIENLDSLRSLTKLYLVNNKISRIENLSTLTNLTMLELGANKIRKLENLENFPNLEELFVGNNKITKLEGLENLPRLRILSLQCNRITKLEGLDKLLNLEELYLSFNGISRIEGLDNLVKLQTLELSRNRISQIENISHLVKLEEFWFNDNLVAEWDQLNILAPMKQLKTLYMERNPIYYAPNSKCMNTAYRRKILLLLPWLRQLDATLTGVGLRS</sequence>
<proteinExistence type="predicted"/>
<evidence type="ECO:0000256" key="1">
    <source>
        <dbReference type="ARBA" id="ARBA00022614"/>
    </source>
</evidence>
<protein>
    <submittedName>
        <fullName evidence="4 6">Protein phosphatase 1 regulatory subunit 7</fullName>
    </submittedName>
</protein>
<organism evidence="4">
    <name type="scientific">Echinococcus granulosus</name>
    <name type="common">Hydatid tapeworm</name>
    <dbReference type="NCBI Taxonomy" id="6210"/>
    <lineage>
        <taxon>Eukaryota</taxon>
        <taxon>Metazoa</taxon>
        <taxon>Spiralia</taxon>
        <taxon>Lophotrochozoa</taxon>
        <taxon>Platyhelminthes</taxon>
        <taxon>Cestoda</taxon>
        <taxon>Eucestoda</taxon>
        <taxon>Cyclophyllidea</taxon>
        <taxon>Taeniidae</taxon>
        <taxon>Echinococcus</taxon>
        <taxon>Echinococcus granulosus group</taxon>
    </lineage>
</organism>
<dbReference type="WBParaSite" id="EgrG_000429200">
    <property type="protein sequence ID" value="EgrG_000429200"/>
    <property type="gene ID" value="EgrG_000429200"/>
</dbReference>
<dbReference type="InterPro" id="IPR001611">
    <property type="entry name" value="Leu-rich_rpt"/>
</dbReference>
<reference evidence="4" key="2">
    <citation type="submission" date="2014-06" db="EMBL/GenBank/DDBJ databases">
        <authorList>
            <person name="Aslett M."/>
        </authorList>
    </citation>
    <scope>NUCLEOTIDE SEQUENCE</scope>
</reference>
<keyword evidence="2" id="KW-0677">Repeat</keyword>
<dbReference type="Pfam" id="PF12799">
    <property type="entry name" value="LRR_4"/>
    <property type="match status" value="3"/>
</dbReference>
<dbReference type="SMART" id="SM00369">
    <property type="entry name" value="LRR_TYP"/>
    <property type="match status" value="6"/>
</dbReference>
<dbReference type="EMBL" id="LK028579">
    <property type="protein sequence ID" value="CDS19010.1"/>
    <property type="molecule type" value="Genomic_DNA"/>
</dbReference>
<evidence type="ECO:0000313" key="6">
    <source>
        <dbReference type="WBParaSite" id="EgrG_000429200"/>
    </source>
</evidence>
<dbReference type="PANTHER" id="PTHR15454:SF56">
    <property type="entry name" value="PROTEIN PHOSPHATASE 1 REGULATORY SUBUNIT 7-RELATED"/>
    <property type="match status" value="1"/>
</dbReference>
<reference evidence="6" key="3">
    <citation type="submission" date="2020-10" db="UniProtKB">
        <authorList>
            <consortium name="WormBaseParasite"/>
        </authorList>
    </citation>
    <scope>IDENTIFICATION</scope>
</reference>
<dbReference type="Gene3D" id="3.80.10.10">
    <property type="entry name" value="Ribonuclease Inhibitor"/>
    <property type="match status" value="2"/>
</dbReference>
<dbReference type="InterPro" id="IPR003591">
    <property type="entry name" value="Leu-rich_rpt_typical-subtyp"/>
</dbReference>
<dbReference type="InterPro" id="IPR025875">
    <property type="entry name" value="Leu-rich_rpt_4"/>
</dbReference>
<gene>
    <name evidence="6" type="primary">EGR_02312</name>
    <name evidence="4" type="ORF">EgrG_000429200</name>
</gene>
<accession>A0A068WGX8</accession>
<keyword evidence="1" id="KW-0433">Leucine-rich repeat</keyword>
<evidence type="ECO:0000313" key="5">
    <source>
        <dbReference type="Proteomes" id="UP000492820"/>
    </source>
</evidence>
<reference evidence="4 5" key="1">
    <citation type="journal article" date="2013" name="Nature">
        <title>The genomes of four tapeworm species reveal adaptations to parasitism.</title>
        <authorList>
            <person name="Tsai I.J."/>
            <person name="Zarowiecki M."/>
            <person name="Holroyd N."/>
            <person name="Garciarrubio A."/>
            <person name="Sanchez-Flores A."/>
            <person name="Brooks K.L."/>
            <person name="Tracey A."/>
            <person name="Bobes R.J."/>
            <person name="Fragoso G."/>
            <person name="Sciutto E."/>
            <person name="Aslett M."/>
            <person name="Beasley H."/>
            <person name="Bennett H.M."/>
            <person name="Cai J."/>
            <person name="Camicia F."/>
            <person name="Clark R."/>
            <person name="Cucher M."/>
            <person name="De Silva N."/>
            <person name="Day T.A."/>
            <person name="Deplazes P."/>
            <person name="Estrada K."/>
            <person name="Fernandez C."/>
            <person name="Holland P.W."/>
            <person name="Hou J."/>
            <person name="Hu S."/>
            <person name="Huckvale T."/>
            <person name="Hung S.S."/>
            <person name="Kamenetzky L."/>
            <person name="Keane J.A."/>
            <person name="Kiss F."/>
            <person name="Koziol U."/>
            <person name="Lambert O."/>
            <person name="Liu K."/>
            <person name="Luo X."/>
            <person name="Luo Y."/>
            <person name="Macchiaroli N."/>
            <person name="Nichol S."/>
            <person name="Paps J."/>
            <person name="Parkinson J."/>
            <person name="Pouchkina-Stantcheva N."/>
            <person name="Riddiford N."/>
            <person name="Rosenzvit M."/>
            <person name="Salinas G."/>
            <person name="Wasmuth J.D."/>
            <person name="Zamanian M."/>
            <person name="Zheng Y."/>
            <person name="Cai X."/>
            <person name="Soberon X."/>
            <person name="Olson P.D."/>
            <person name="Laclette J.P."/>
            <person name="Brehm K."/>
            <person name="Berriman M."/>
            <person name="Garciarrubio A."/>
            <person name="Bobes R.J."/>
            <person name="Fragoso G."/>
            <person name="Sanchez-Flores A."/>
            <person name="Estrada K."/>
            <person name="Cevallos M.A."/>
            <person name="Morett E."/>
            <person name="Gonzalez V."/>
            <person name="Portillo T."/>
            <person name="Ochoa-Leyva A."/>
            <person name="Jose M.V."/>
            <person name="Sciutto E."/>
            <person name="Landa A."/>
            <person name="Jimenez L."/>
            <person name="Valdes V."/>
            <person name="Carrero J.C."/>
            <person name="Larralde C."/>
            <person name="Morales-Montor J."/>
            <person name="Limon-Lason J."/>
            <person name="Soberon X."/>
            <person name="Laclette J.P."/>
        </authorList>
    </citation>
    <scope>NUCLEOTIDE SEQUENCE [LARGE SCALE GENOMIC DNA]</scope>
</reference>
<feature type="compositionally biased region" description="Acidic residues" evidence="3">
    <location>
        <begin position="98"/>
        <end position="113"/>
    </location>
</feature>
<dbReference type="Proteomes" id="UP000492820">
    <property type="component" value="Unassembled WGS sequence"/>
</dbReference>
<evidence type="ECO:0000313" key="4">
    <source>
        <dbReference type="EMBL" id="CDS19010.1"/>
    </source>
</evidence>
<dbReference type="InterPro" id="IPR032675">
    <property type="entry name" value="LRR_dom_sf"/>
</dbReference>
<dbReference type="AlphaFoldDB" id="A0A068WGX8"/>
<dbReference type="PANTHER" id="PTHR15454">
    <property type="entry name" value="NISCHARIN RELATED"/>
    <property type="match status" value="1"/>
</dbReference>
<dbReference type="OrthoDB" id="7451790at2759"/>
<evidence type="ECO:0000256" key="3">
    <source>
        <dbReference type="SAM" id="MobiDB-lite"/>
    </source>
</evidence>
<dbReference type="SMART" id="SM00365">
    <property type="entry name" value="LRR_SD22"/>
    <property type="match status" value="10"/>
</dbReference>
<evidence type="ECO:0000256" key="2">
    <source>
        <dbReference type="ARBA" id="ARBA00022737"/>
    </source>
</evidence>
<dbReference type="GO" id="GO:0005737">
    <property type="term" value="C:cytoplasm"/>
    <property type="evidence" value="ECO:0007669"/>
    <property type="project" value="TreeGrafter"/>
</dbReference>
<feature type="region of interest" description="Disordered" evidence="3">
    <location>
        <begin position="68"/>
        <end position="113"/>
    </location>
</feature>